<reference evidence="1" key="1">
    <citation type="submission" date="2021-02" db="EMBL/GenBank/DDBJ databases">
        <authorList>
            <consortium name="DOE Joint Genome Institute"/>
            <person name="Ahrendt S."/>
            <person name="Looney B.P."/>
            <person name="Miyauchi S."/>
            <person name="Morin E."/>
            <person name="Drula E."/>
            <person name="Courty P.E."/>
            <person name="Chicoki N."/>
            <person name="Fauchery L."/>
            <person name="Kohler A."/>
            <person name="Kuo A."/>
            <person name="Labutti K."/>
            <person name="Pangilinan J."/>
            <person name="Lipzen A."/>
            <person name="Riley R."/>
            <person name="Andreopoulos W."/>
            <person name="He G."/>
            <person name="Johnson J."/>
            <person name="Barry K.W."/>
            <person name="Grigoriev I.V."/>
            <person name="Nagy L."/>
            <person name="Hibbett D."/>
            <person name="Henrissat B."/>
            <person name="Matheny P.B."/>
            <person name="Labbe J."/>
            <person name="Martin F."/>
        </authorList>
    </citation>
    <scope>NUCLEOTIDE SEQUENCE</scope>
    <source>
        <strain evidence="1">FP105234-sp</strain>
    </source>
</reference>
<name>A0ACB8RDA8_9AGAM</name>
<accession>A0ACB8RDA8</accession>
<proteinExistence type="predicted"/>
<sequence length="359" mass="38887">MLEAVDDEEERIPPVLTSSLHDIRYFSSLLRGVNFANRATVTITASGFTVQVEEARTIIATAYIFADIFDEYTYSPPAPDPPSHSQSQPTSSPTPPPSSPSDAPTTALEIPLGTFIECLNIFGTANAGAGGAGKGGKRWRRPGEEDDGDGGADGRAARIQQFFTGGEKRTGMRMSYMGEGHPLTLLVAEDAAGPTAKCEVTTYEAEPMLDLPFDSDQTVLKIILKSSWLRDALSELDQSTDKLTFVGNPPVPGQARARTTAKPIFRIEAIGTYGSTEMDYPNDRDVLETVECPHPVNFSYRYSHISKALKALGSSAKTSLRIDEDGLLSLQFLMPSPKPRGGTSQAFVEFRCLPLDETI</sequence>
<keyword evidence="2" id="KW-1185">Reference proteome</keyword>
<reference evidence="1" key="2">
    <citation type="journal article" date="2022" name="New Phytol.">
        <title>Evolutionary transition to the ectomycorrhizal habit in the genomes of a hyperdiverse lineage of mushroom-forming fungi.</title>
        <authorList>
            <person name="Looney B."/>
            <person name="Miyauchi S."/>
            <person name="Morin E."/>
            <person name="Drula E."/>
            <person name="Courty P.E."/>
            <person name="Kohler A."/>
            <person name="Kuo A."/>
            <person name="LaButti K."/>
            <person name="Pangilinan J."/>
            <person name="Lipzen A."/>
            <person name="Riley R."/>
            <person name="Andreopoulos W."/>
            <person name="He G."/>
            <person name="Johnson J."/>
            <person name="Nolan M."/>
            <person name="Tritt A."/>
            <person name="Barry K.W."/>
            <person name="Grigoriev I.V."/>
            <person name="Nagy L.G."/>
            <person name="Hibbett D."/>
            <person name="Henrissat B."/>
            <person name="Matheny P.B."/>
            <person name="Labbe J."/>
            <person name="Martin F.M."/>
        </authorList>
    </citation>
    <scope>NUCLEOTIDE SEQUENCE</scope>
    <source>
        <strain evidence="1">FP105234-sp</strain>
    </source>
</reference>
<comment type="caution">
    <text evidence="1">The sequence shown here is derived from an EMBL/GenBank/DDBJ whole genome shotgun (WGS) entry which is preliminary data.</text>
</comment>
<protein>
    <submittedName>
        <fullName evidence="1">Rad1-domain-containing protein</fullName>
    </submittedName>
</protein>
<dbReference type="Proteomes" id="UP000814033">
    <property type="component" value="Unassembled WGS sequence"/>
</dbReference>
<dbReference type="EMBL" id="MU276083">
    <property type="protein sequence ID" value="KAI0042109.1"/>
    <property type="molecule type" value="Genomic_DNA"/>
</dbReference>
<evidence type="ECO:0000313" key="2">
    <source>
        <dbReference type="Proteomes" id="UP000814033"/>
    </source>
</evidence>
<gene>
    <name evidence="1" type="ORF">FA95DRAFT_1610452</name>
</gene>
<evidence type="ECO:0000313" key="1">
    <source>
        <dbReference type="EMBL" id="KAI0042109.1"/>
    </source>
</evidence>
<organism evidence="1 2">
    <name type="scientific">Auriscalpium vulgare</name>
    <dbReference type="NCBI Taxonomy" id="40419"/>
    <lineage>
        <taxon>Eukaryota</taxon>
        <taxon>Fungi</taxon>
        <taxon>Dikarya</taxon>
        <taxon>Basidiomycota</taxon>
        <taxon>Agaricomycotina</taxon>
        <taxon>Agaricomycetes</taxon>
        <taxon>Russulales</taxon>
        <taxon>Auriscalpiaceae</taxon>
        <taxon>Auriscalpium</taxon>
    </lineage>
</organism>